<comment type="caution">
    <text evidence="6">The sequence shown here is derived from an EMBL/GenBank/DDBJ whole genome shotgun (WGS) entry which is preliminary data.</text>
</comment>
<dbReference type="Gene3D" id="1.25.40.20">
    <property type="entry name" value="Ankyrin repeat-containing domain"/>
    <property type="match status" value="6"/>
</dbReference>
<dbReference type="Gene3D" id="3.40.50.300">
    <property type="entry name" value="P-loop containing nucleotide triphosphate hydrolases"/>
    <property type="match status" value="1"/>
</dbReference>
<dbReference type="InterPro" id="IPR002110">
    <property type="entry name" value="Ankyrin_rpt"/>
</dbReference>
<dbReference type="PROSITE" id="PS50088">
    <property type="entry name" value="ANK_REPEAT"/>
    <property type="match status" value="10"/>
</dbReference>
<dbReference type="STRING" id="41688.A0A2N3N811"/>
<evidence type="ECO:0000256" key="3">
    <source>
        <dbReference type="PROSITE-ProRule" id="PRU00023"/>
    </source>
</evidence>
<protein>
    <submittedName>
        <fullName evidence="6">Uncharacterized protein</fullName>
    </submittedName>
</protein>
<evidence type="ECO:0000313" key="7">
    <source>
        <dbReference type="Proteomes" id="UP000233524"/>
    </source>
</evidence>
<reference evidence="6 7" key="1">
    <citation type="journal article" date="2017" name="G3 (Bethesda)">
        <title>First Draft Genome Sequence of the Pathogenic Fungus Lomentospora prolificans (Formerly Scedosporium prolificans).</title>
        <authorList>
            <person name="Luo R."/>
            <person name="Zimin A."/>
            <person name="Workman R."/>
            <person name="Fan Y."/>
            <person name="Pertea G."/>
            <person name="Grossman N."/>
            <person name="Wear M.P."/>
            <person name="Jia B."/>
            <person name="Miller H."/>
            <person name="Casadevall A."/>
            <person name="Timp W."/>
            <person name="Zhang S.X."/>
            <person name="Salzberg S.L."/>
        </authorList>
    </citation>
    <scope>NUCLEOTIDE SEQUENCE [LARGE SCALE GENOMIC DNA]</scope>
    <source>
        <strain evidence="6 7">JHH-5317</strain>
    </source>
</reference>
<feature type="repeat" description="ANK" evidence="3">
    <location>
        <begin position="714"/>
        <end position="735"/>
    </location>
</feature>
<evidence type="ECO:0000313" key="6">
    <source>
        <dbReference type="EMBL" id="PKS08586.1"/>
    </source>
</evidence>
<evidence type="ECO:0000259" key="4">
    <source>
        <dbReference type="Pfam" id="PF22939"/>
    </source>
</evidence>
<feature type="repeat" description="ANK" evidence="3">
    <location>
        <begin position="886"/>
        <end position="907"/>
    </location>
</feature>
<evidence type="ECO:0000259" key="5">
    <source>
        <dbReference type="Pfam" id="PF24883"/>
    </source>
</evidence>
<dbReference type="PROSITE" id="PS50297">
    <property type="entry name" value="ANK_REP_REGION"/>
    <property type="match status" value="10"/>
</dbReference>
<organism evidence="6 7">
    <name type="scientific">Lomentospora prolificans</name>
    <dbReference type="NCBI Taxonomy" id="41688"/>
    <lineage>
        <taxon>Eukaryota</taxon>
        <taxon>Fungi</taxon>
        <taxon>Dikarya</taxon>
        <taxon>Ascomycota</taxon>
        <taxon>Pezizomycotina</taxon>
        <taxon>Sordariomycetes</taxon>
        <taxon>Hypocreomycetidae</taxon>
        <taxon>Microascales</taxon>
        <taxon>Microascaceae</taxon>
        <taxon>Lomentospora</taxon>
    </lineage>
</organism>
<dbReference type="Pfam" id="PF12796">
    <property type="entry name" value="Ank_2"/>
    <property type="match status" value="4"/>
</dbReference>
<feature type="repeat" description="ANK" evidence="3">
    <location>
        <begin position="850"/>
        <end position="871"/>
    </location>
</feature>
<dbReference type="Proteomes" id="UP000233524">
    <property type="component" value="Unassembled WGS sequence"/>
</dbReference>
<dbReference type="AlphaFoldDB" id="A0A2N3N811"/>
<evidence type="ECO:0000256" key="1">
    <source>
        <dbReference type="ARBA" id="ARBA00022737"/>
    </source>
</evidence>
<dbReference type="InterPro" id="IPR036770">
    <property type="entry name" value="Ankyrin_rpt-contain_sf"/>
</dbReference>
<gene>
    <name evidence="6" type="ORF">jhhlp_004972</name>
</gene>
<keyword evidence="1" id="KW-0677">Repeat</keyword>
<keyword evidence="7" id="KW-1185">Reference proteome</keyword>
<feature type="repeat" description="ANK" evidence="3">
    <location>
        <begin position="748"/>
        <end position="769"/>
    </location>
</feature>
<dbReference type="Pfam" id="PF22939">
    <property type="entry name" value="WHD_GPIID"/>
    <property type="match status" value="1"/>
</dbReference>
<dbReference type="Pfam" id="PF13637">
    <property type="entry name" value="Ank_4"/>
    <property type="match status" value="2"/>
</dbReference>
<keyword evidence="2 3" id="KW-0040">ANK repeat</keyword>
<dbReference type="EMBL" id="NLAX01000095">
    <property type="protein sequence ID" value="PKS08586.1"/>
    <property type="molecule type" value="Genomic_DNA"/>
</dbReference>
<sequence length="1259" mass="138371">MAEAFGIAAGVVGVISLTLEIIKIPIQFGLDWKDAPADARSFIAELQGLKTVLSETHTNIIVNQDFADAFHGRHSALLSQLAPSSHGTDTMSMVSACKVELEELHRDLLKQAQGHRMGWERLKGAFQPTRKREAVKNLHRQCQILNQLLAVDSLTLTAGIYREVKESKKQQQQATILDWLSPVDYAPQQNDFISRRQEGTGQWLLESAEFRAWIDGEKQTLFCPGIPGAGKTILASIVVDDLCTRFQNDKSISVVYIYCNFRQQDEQKAENLLANLLKQLAQHQDDLPDSVKHLYDHHKDKRTRPSIDEISRALQSISALYSKVFIVVDALDECQGSGGCRSKFLSEIFNLQARHRVNFFTTSRHIPEIIETFKGSISQEIRATEQDVRRYIDGHISHLPSFVRKNPDLQEEIRTTIVSAVDGMFLLAQLHLDSLIGKRSPKAIRIALAKLPTGSEAYDCAYDNAMNRIEGQVRDQEDLAKQVLSWITCAKRPLTTTELRHALAVEVGESELDEENLPQTEDMVSACAGLVTVDKESGIIRLVHYTTQEYFQRRQAQWFPTAEEDITITCVTYLSFDVFKSGPSPTDDAFEERVRVHQLYEYAAHNWGHHARNAQRAPQGVRASGHEDDIFKCREPVKNVTKAIQLVMNFLGKKDNFEAGVQALFAKEPWYLDYSQAFPRATTTLHLAAYFGLEDVAKLLLAIDSDGPDMKDNDGRTPLSWAATNGHEGIVKLLLAINSVEPDTKDNDGRTPLSLAATNGHEGIVKLLLAVDSVEPDIRDNDGRTLLILAATNGHEGIVKLLLAIDSIEPDAKDNDGRTPLSLAAANGHEGIVKLLLAIDSVEPNIRDKDGRTPLSWAAANGHEGIVKLLLAIDSVEPDTKAKFYYGRTPLSWAAMNGHEGIVKLLLAIDSVEPDTKDKFYSRTPLSWAAINGHEGIVKLLLAVDSVEPDIRDISGQTPLSWAATNGHEGIVKLLLAIDSVEPDTKDRFYSRTPLGWAAMNGHEGIVKLLLAIDSVEPDMKDNNGRTPLSWAAANSYEGIVKLLLAIDSVEPDVKDNDGQTPLSLAAANGHEGIVKLFLAINSVEPDTKDNNGRTPLSRAAANGHEGILKLLLTINSVEPDTKDNDAQTPLSWAAANGHEGIVKLLLAIDSVEPDAKDNDGWTPLSLAAANGHEGIVKLLLAIDSVEPDIKDNDARTPLSWAAANGHEGIVKLLLAIDSVEPDVKDNIYGQTPLSLAAENGHEGIVKLLITASSKSSNM</sequence>
<feature type="repeat" description="ANK" evidence="3">
    <location>
        <begin position="1092"/>
        <end position="1113"/>
    </location>
</feature>
<dbReference type="InterPro" id="IPR027417">
    <property type="entry name" value="P-loop_NTPase"/>
</dbReference>
<dbReference type="SUPFAM" id="SSF52540">
    <property type="entry name" value="P-loop containing nucleoside triphosphate hydrolases"/>
    <property type="match status" value="1"/>
</dbReference>
<dbReference type="InterPro" id="IPR054471">
    <property type="entry name" value="GPIID_WHD"/>
</dbReference>
<dbReference type="SMART" id="SM00248">
    <property type="entry name" value="ANK"/>
    <property type="match status" value="17"/>
</dbReference>
<dbReference type="Pfam" id="PF24883">
    <property type="entry name" value="NPHP3_N"/>
    <property type="match status" value="1"/>
</dbReference>
<dbReference type="InterPro" id="IPR056884">
    <property type="entry name" value="NPHP3-like_N"/>
</dbReference>
<dbReference type="OrthoDB" id="448455at2759"/>
<feature type="repeat" description="ANK" evidence="3">
    <location>
        <begin position="1058"/>
        <end position="1079"/>
    </location>
</feature>
<feature type="repeat" description="ANK" evidence="3">
    <location>
        <begin position="955"/>
        <end position="976"/>
    </location>
</feature>
<name>A0A2N3N811_9PEZI</name>
<proteinExistence type="predicted"/>
<evidence type="ECO:0000256" key="2">
    <source>
        <dbReference type="ARBA" id="ARBA00023043"/>
    </source>
</evidence>
<feature type="repeat" description="ANK" evidence="3">
    <location>
        <begin position="1229"/>
        <end position="1259"/>
    </location>
</feature>
<dbReference type="VEuPathDB" id="FungiDB:jhhlp_004972"/>
<feature type="domain" description="Nephrocystin 3-like N-terminal" evidence="5">
    <location>
        <begin position="199"/>
        <end position="364"/>
    </location>
</feature>
<feature type="repeat" description="ANK" evidence="3">
    <location>
        <begin position="816"/>
        <end position="837"/>
    </location>
</feature>
<dbReference type="SUPFAM" id="SSF48403">
    <property type="entry name" value="Ankyrin repeat"/>
    <property type="match status" value="2"/>
</dbReference>
<dbReference type="InParanoid" id="A0A2N3N811"/>
<dbReference type="PANTHER" id="PTHR24188">
    <property type="entry name" value="ANKYRIN REPEAT PROTEIN"/>
    <property type="match status" value="1"/>
</dbReference>
<dbReference type="Pfam" id="PF00023">
    <property type="entry name" value="Ank"/>
    <property type="match status" value="2"/>
</dbReference>
<dbReference type="PANTHER" id="PTHR24188:SF29">
    <property type="entry name" value="GH09064P"/>
    <property type="match status" value="1"/>
</dbReference>
<accession>A0A2N3N811</accession>
<feature type="domain" description="GPI inositol-deacylase winged helix" evidence="4">
    <location>
        <begin position="477"/>
        <end position="552"/>
    </location>
</feature>
<feature type="repeat" description="ANK" evidence="3">
    <location>
        <begin position="1160"/>
        <end position="1181"/>
    </location>
</feature>